<keyword evidence="8 17" id="KW-0285">Flavoprotein</keyword>
<evidence type="ECO:0000256" key="9">
    <source>
        <dbReference type="ARBA" id="ARBA00022827"/>
    </source>
</evidence>
<feature type="domain" description="FAD-binding PCMH-type" evidence="18">
    <location>
        <begin position="21"/>
        <end position="217"/>
    </location>
</feature>
<comment type="subcellular location">
    <subcellularLocation>
        <location evidence="3 17">Cytoplasm</location>
    </subcellularLocation>
</comment>
<dbReference type="GO" id="GO:0008360">
    <property type="term" value="P:regulation of cell shape"/>
    <property type="evidence" value="ECO:0007669"/>
    <property type="project" value="UniProtKB-KW"/>
</dbReference>
<comment type="catalytic activity">
    <reaction evidence="16 17">
        <text>UDP-N-acetyl-alpha-D-muramate + NADP(+) = UDP-N-acetyl-3-O-(1-carboxyvinyl)-alpha-D-glucosamine + NADPH + H(+)</text>
        <dbReference type="Rhea" id="RHEA:12248"/>
        <dbReference type="ChEBI" id="CHEBI:15378"/>
        <dbReference type="ChEBI" id="CHEBI:57783"/>
        <dbReference type="ChEBI" id="CHEBI:58349"/>
        <dbReference type="ChEBI" id="CHEBI:68483"/>
        <dbReference type="ChEBI" id="CHEBI:70757"/>
        <dbReference type="EC" id="1.3.1.98"/>
    </reaction>
</comment>
<dbReference type="GO" id="GO:0071555">
    <property type="term" value="P:cell wall organization"/>
    <property type="evidence" value="ECO:0007669"/>
    <property type="project" value="UniProtKB-KW"/>
</dbReference>
<evidence type="ECO:0000259" key="18">
    <source>
        <dbReference type="PROSITE" id="PS51387"/>
    </source>
</evidence>
<dbReference type="EC" id="1.3.1.98" evidence="17"/>
<dbReference type="Gene3D" id="3.90.78.10">
    <property type="entry name" value="UDP-N-acetylenolpyruvoylglucosamine reductase, C-terminal domain"/>
    <property type="match status" value="1"/>
</dbReference>
<keyword evidence="12 17" id="KW-0573">Peptidoglycan synthesis</keyword>
<comment type="pathway">
    <text evidence="4 17">Cell wall biogenesis; peptidoglycan biosynthesis.</text>
</comment>
<feature type="active site" evidence="17">
    <location>
        <position position="195"/>
    </location>
</feature>
<comment type="function">
    <text evidence="2 17">Cell wall formation.</text>
</comment>
<evidence type="ECO:0000256" key="14">
    <source>
        <dbReference type="ARBA" id="ARBA00023306"/>
    </source>
</evidence>
<dbReference type="InterPro" id="IPR016166">
    <property type="entry name" value="FAD-bd_PCMH"/>
</dbReference>
<keyword evidence="7 17" id="KW-0132">Cell division</keyword>
<evidence type="ECO:0000256" key="5">
    <source>
        <dbReference type="ARBA" id="ARBA00010485"/>
    </source>
</evidence>
<dbReference type="InterPro" id="IPR006094">
    <property type="entry name" value="Oxid_FAD_bind_N"/>
</dbReference>
<reference evidence="19 20" key="1">
    <citation type="submission" date="2019-03" db="EMBL/GenBank/DDBJ databases">
        <title>Genomics of glacier-inhabiting Cryobacterium strains.</title>
        <authorList>
            <person name="Liu Q."/>
            <person name="Xin Y.-H."/>
        </authorList>
    </citation>
    <scope>NUCLEOTIDE SEQUENCE [LARGE SCALE GENOMIC DNA]</scope>
    <source>
        <strain evidence="19 20">Sr59</strain>
    </source>
</reference>
<dbReference type="UniPathway" id="UPA00219"/>
<dbReference type="HAMAP" id="MF_00037">
    <property type="entry name" value="MurB"/>
    <property type="match status" value="1"/>
</dbReference>
<comment type="cofactor">
    <cofactor evidence="1 17">
        <name>FAD</name>
        <dbReference type="ChEBI" id="CHEBI:57692"/>
    </cofactor>
</comment>
<dbReference type="InterPro" id="IPR016167">
    <property type="entry name" value="FAD-bd_PCMH_sub1"/>
</dbReference>
<dbReference type="InterPro" id="IPR016169">
    <property type="entry name" value="FAD-bd_PCMH_sub2"/>
</dbReference>
<comment type="similarity">
    <text evidence="5 17">Belongs to the MurB family.</text>
</comment>
<dbReference type="GO" id="GO:0051301">
    <property type="term" value="P:cell division"/>
    <property type="evidence" value="ECO:0007669"/>
    <property type="project" value="UniProtKB-KW"/>
</dbReference>
<dbReference type="GO" id="GO:0005829">
    <property type="term" value="C:cytosol"/>
    <property type="evidence" value="ECO:0007669"/>
    <property type="project" value="TreeGrafter"/>
</dbReference>
<dbReference type="Gene3D" id="3.30.465.10">
    <property type="match status" value="1"/>
</dbReference>
<evidence type="ECO:0000256" key="17">
    <source>
        <dbReference type="HAMAP-Rule" id="MF_00037"/>
    </source>
</evidence>
<evidence type="ECO:0000313" key="19">
    <source>
        <dbReference type="EMBL" id="TFD85469.1"/>
    </source>
</evidence>
<proteinExistence type="inferred from homology"/>
<evidence type="ECO:0000256" key="8">
    <source>
        <dbReference type="ARBA" id="ARBA00022630"/>
    </source>
</evidence>
<dbReference type="InterPro" id="IPR003170">
    <property type="entry name" value="MurB"/>
</dbReference>
<evidence type="ECO:0000256" key="13">
    <source>
        <dbReference type="ARBA" id="ARBA00023002"/>
    </source>
</evidence>
<evidence type="ECO:0000256" key="16">
    <source>
        <dbReference type="ARBA" id="ARBA00048914"/>
    </source>
</evidence>
<dbReference type="AlphaFoldDB" id="A0A4R9BIL9"/>
<dbReference type="InterPro" id="IPR036635">
    <property type="entry name" value="MurB_C_sf"/>
</dbReference>
<keyword evidence="6 17" id="KW-0963">Cytoplasm</keyword>
<dbReference type="Proteomes" id="UP000298468">
    <property type="component" value="Unassembled WGS sequence"/>
</dbReference>
<feature type="active site" evidence="17">
    <location>
        <position position="402"/>
    </location>
</feature>
<keyword evidence="11 17" id="KW-0133">Cell shape</keyword>
<protein>
    <recommendedName>
        <fullName evidence="17">UDP-N-acetylenolpyruvoylglucosamine reductase</fullName>
        <ecNumber evidence="17">1.3.1.98</ecNumber>
    </recommendedName>
    <alternativeName>
        <fullName evidence="17">UDP-N-acetylmuramate dehydrogenase</fullName>
    </alternativeName>
</protein>
<dbReference type="GO" id="GO:0071949">
    <property type="term" value="F:FAD binding"/>
    <property type="evidence" value="ECO:0007669"/>
    <property type="project" value="InterPro"/>
</dbReference>
<feature type="active site" description="Proton donor" evidence="17">
    <location>
        <position position="281"/>
    </location>
</feature>
<evidence type="ECO:0000256" key="2">
    <source>
        <dbReference type="ARBA" id="ARBA00003921"/>
    </source>
</evidence>
<dbReference type="Pfam" id="PF01565">
    <property type="entry name" value="FAD_binding_4"/>
    <property type="match status" value="1"/>
</dbReference>
<evidence type="ECO:0000256" key="15">
    <source>
        <dbReference type="ARBA" id="ARBA00023316"/>
    </source>
</evidence>
<evidence type="ECO:0000256" key="7">
    <source>
        <dbReference type="ARBA" id="ARBA00022618"/>
    </source>
</evidence>
<dbReference type="SUPFAM" id="SSF56176">
    <property type="entry name" value="FAD-binding/transporter-associated domain-like"/>
    <property type="match status" value="1"/>
</dbReference>
<dbReference type="SUPFAM" id="SSF56194">
    <property type="entry name" value="Uridine diphospho-N-Acetylenolpyruvylglucosamine reductase, MurB, C-terminal domain"/>
    <property type="match status" value="1"/>
</dbReference>
<gene>
    <name evidence="17" type="primary">murB</name>
    <name evidence="19" type="ORF">E3T61_18130</name>
</gene>
<evidence type="ECO:0000256" key="1">
    <source>
        <dbReference type="ARBA" id="ARBA00001974"/>
    </source>
</evidence>
<keyword evidence="20" id="KW-1185">Reference proteome</keyword>
<keyword evidence="9 17" id="KW-0274">FAD</keyword>
<evidence type="ECO:0000256" key="6">
    <source>
        <dbReference type="ARBA" id="ARBA00022490"/>
    </source>
</evidence>
<dbReference type="InterPro" id="IPR011601">
    <property type="entry name" value="MurB_C"/>
</dbReference>
<organism evidence="19 20">
    <name type="scientific">Cryobacterium lactosi</name>
    <dbReference type="NCBI Taxonomy" id="1259202"/>
    <lineage>
        <taxon>Bacteria</taxon>
        <taxon>Bacillati</taxon>
        <taxon>Actinomycetota</taxon>
        <taxon>Actinomycetes</taxon>
        <taxon>Micrococcales</taxon>
        <taxon>Microbacteriaceae</taxon>
        <taxon>Cryobacterium</taxon>
    </lineage>
</organism>
<keyword evidence="10 17" id="KW-0521">NADP</keyword>
<dbReference type="GO" id="GO:0008762">
    <property type="term" value="F:UDP-N-acetylmuramate dehydrogenase activity"/>
    <property type="evidence" value="ECO:0007669"/>
    <property type="project" value="UniProtKB-UniRule"/>
</dbReference>
<dbReference type="EMBL" id="SOHM01000036">
    <property type="protein sequence ID" value="TFD85469.1"/>
    <property type="molecule type" value="Genomic_DNA"/>
</dbReference>
<dbReference type="RefSeq" id="WP_134642250.1">
    <property type="nucleotide sequence ID" value="NZ_SOHM01000036.1"/>
</dbReference>
<keyword evidence="13 17" id="KW-0560">Oxidoreductase</keyword>
<evidence type="ECO:0000256" key="10">
    <source>
        <dbReference type="ARBA" id="ARBA00022857"/>
    </source>
</evidence>
<evidence type="ECO:0000256" key="4">
    <source>
        <dbReference type="ARBA" id="ARBA00004752"/>
    </source>
</evidence>
<dbReference type="InterPro" id="IPR036318">
    <property type="entry name" value="FAD-bd_PCMH-like_sf"/>
</dbReference>
<dbReference type="Gene3D" id="3.30.43.10">
    <property type="entry name" value="Uridine Diphospho-n-acetylenolpyruvylglucosamine Reductase, domain 2"/>
    <property type="match status" value="1"/>
</dbReference>
<dbReference type="GO" id="GO:0009252">
    <property type="term" value="P:peptidoglycan biosynthetic process"/>
    <property type="evidence" value="ECO:0007669"/>
    <property type="project" value="UniProtKB-UniRule"/>
</dbReference>
<accession>A0A4R9BIL9</accession>
<evidence type="ECO:0000256" key="11">
    <source>
        <dbReference type="ARBA" id="ARBA00022960"/>
    </source>
</evidence>
<dbReference type="PANTHER" id="PTHR21071">
    <property type="entry name" value="UDP-N-ACETYLENOLPYRUVOYLGLUCOSAMINE REDUCTASE"/>
    <property type="match status" value="1"/>
</dbReference>
<sequence length="411" mass="42573">MTEPVPVPAPVTLAELTTLRVGGAPAHLVAPGDEAGLIQAALDAWASDEPWMLLGGGSNTVAADAGFDGTVIRVCTRGVQVLAPAPERTTAPASEAVTAPGTDGGVGGDVDGRAVRIRVQAGEPWDDLVALTVANGWAGIEALSGIPGTSGAAPVQNIGAYGQELASSLAAIDFLDYESGEVEHLSAAELGLGYRTSVLKQGRRGVVLAIELDLHDMSPQAAVLGSALSRPVTYPQLAQALGVQLGDRVPLADLRRSVLELRASKGMVLNDADPDTFSAGSFFTNPIVTESFARSLPADAPRWKQAEIDLPDRVIPLDEYAGVGPMPGAEVLRTVKLSAAWLIEHSGIQRGFRLPGSAAAISSKHTLAITNTGGATADEIGQLARFVQQRVQADFGVILHPEPVFVGFSLV</sequence>
<dbReference type="NCBIfam" id="NF010478">
    <property type="entry name" value="PRK13903.1"/>
    <property type="match status" value="1"/>
</dbReference>
<dbReference type="Pfam" id="PF02873">
    <property type="entry name" value="MurB_C"/>
    <property type="match status" value="1"/>
</dbReference>
<dbReference type="PROSITE" id="PS51387">
    <property type="entry name" value="FAD_PCMH"/>
    <property type="match status" value="1"/>
</dbReference>
<evidence type="ECO:0000256" key="12">
    <source>
        <dbReference type="ARBA" id="ARBA00022984"/>
    </source>
</evidence>
<dbReference type="PANTHER" id="PTHR21071:SF4">
    <property type="entry name" value="UDP-N-ACETYLENOLPYRUVOYLGLUCOSAMINE REDUCTASE"/>
    <property type="match status" value="1"/>
</dbReference>
<comment type="caution">
    <text evidence="19">The sequence shown here is derived from an EMBL/GenBank/DDBJ whole genome shotgun (WGS) entry which is preliminary data.</text>
</comment>
<evidence type="ECO:0000256" key="3">
    <source>
        <dbReference type="ARBA" id="ARBA00004496"/>
    </source>
</evidence>
<name>A0A4R9BIL9_9MICO</name>
<dbReference type="OrthoDB" id="9804753at2"/>
<keyword evidence="14 17" id="KW-0131">Cell cycle</keyword>
<keyword evidence="15 17" id="KW-0961">Cell wall biogenesis/degradation</keyword>
<evidence type="ECO:0000313" key="20">
    <source>
        <dbReference type="Proteomes" id="UP000298468"/>
    </source>
</evidence>